<evidence type="ECO:0000313" key="2">
    <source>
        <dbReference type="Proteomes" id="UP000249723"/>
    </source>
</evidence>
<proteinExistence type="predicted"/>
<dbReference type="AlphaFoldDB" id="A0A2X0MYX1"/>
<accession>A0A2X0MYX1</accession>
<sequence>MPPLIRRRHGSSSGCHLSFELLIRDIMVPSSDANHLSETLRHPTGCEQCADKTFNVHAGSANRKFVGRSI</sequence>
<protein>
    <submittedName>
        <fullName evidence="1">BZ3500_MvSof-1268-A1-R1_Chr7-3g09689 protein</fullName>
    </submittedName>
</protein>
<reference evidence="2" key="1">
    <citation type="submission" date="2016-10" db="EMBL/GenBank/DDBJ databases">
        <authorList>
            <person name="Jeantristanb JTB J.-T."/>
            <person name="Ricardo R."/>
        </authorList>
    </citation>
    <scope>NUCLEOTIDE SEQUENCE [LARGE SCALE GENOMIC DNA]</scope>
</reference>
<evidence type="ECO:0000313" key="1">
    <source>
        <dbReference type="EMBL" id="SDA02419.1"/>
    </source>
</evidence>
<organism evidence="1 2">
    <name type="scientific">Microbotryum saponariae</name>
    <dbReference type="NCBI Taxonomy" id="289078"/>
    <lineage>
        <taxon>Eukaryota</taxon>
        <taxon>Fungi</taxon>
        <taxon>Dikarya</taxon>
        <taxon>Basidiomycota</taxon>
        <taxon>Pucciniomycotina</taxon>
        <taxon>Microbotryomycetes</taxon>
        <taxon>Microbotryales</taxon>
        <taxon>Microbotryaceae</taxon>
        <taxon>Microbotryum</taxon>
    </lineage>
</organism>
<gene>
    <name evidence="1" type="ORF">BZ3500_MVSOF-1268-A1-R1_CHR7-3G09689</name>
</gene>
<name>A0A2X0MYX1_9BASI</name>
<dbReference type="EMBL" id="FMWP01000125">
    <property type="protein sequence ID" value="SDA02419.1"/>
    <property type="molecule type" value="Genomic_DNA"/>
</dbReference>
<keyword evidence="2" id="KW-1185">Reference proteome</keyword>
<dbReference type="Proteomes" id="UP000249723">
    <property type="component" value="Unassembled WGS sequence"/>
</dbReference>